<keyword evidence="2" id="KW-0472">Membrane</keyword>
<feature type="chain" id="PRO_5041210699" evidence="3">
    <location>
        <begin position="22"/>
        <end position="274"/>
    </location>
</feature>
<gene>
    <name evidence="4" type="ORF">QR680_006482</name>
</gene>
<evidence type="ECO:0000313" key="5">
    <source>
        <dbReference type="Proteomes" id="UP001175271"/>
    </source>
</evidence>
<comment type="caution">
    <text evidence="4">The sequence shown here is derived from an EMBL/GenBank/DDBJ whole genome shotgun (WGS) entry which is preliminary data.</text>
</comment>
<evidence type="ECO:0000256" key="1">
    <source>
        <dbReference type="SAM" id="MobiDB-lite"/>
    </source>
</evidence>
<name>A0AA39HVR4_9BILA</name>
<sequence length="274" mass="30809">MQCSYSLIAALLIGLVHPAKAVICECRMGFCDFGSFTCSGNHCVIEEHHFLPFSIQKCGNEVIQSEGCFEFPDDGFDFLKPKKVCLCKTDRCNTFNFLQSHFPPTKDYRSLSSDPLLGRPPKRNTVTTFEIFFIPDNNKKPLDRIGRENEKPENQWVDVPLLPRGIRNTEDDFNSDDSSTPSSSTDSLTVINIEVSSRKDMTWVIVLLACCLVVLLIIASCLGYGIYKFRTLFPLISGYLTRSKTRPASATMPSAPRMHPDPLFVRSSPPPYPH</sequence>
<reference evidence="4" key="1">
    <citation type="submission" date="2023-06" db="EMBL/GenBank/DDBJ databases">
        <title>Genomic analysis of the entomopathogenic nematode Steinernema hermaphroditum.</title>
        <authorList>
            <person name="Schwarz E.M."/>
            <person name="Heppert J.K."/>
            <person name="Baniya A."/>
            <person name="Schwartz H.T."/>
            <person name="Tan C.-H."/>
            <person name="Antoshechkin I."/>
            <person name="Sternberg P.W."/>
            <person name="Goodrich-Blair H."/>
            <person name="Dillman A.R."/>
        </authorList>
    </citation>
    <scope>NUCLEOTIDE SEQUENCE</scope>
    <source>
        <strain evidence="4">PS9179</strain>
        <tissue evidence="4">Whole animal</tissue>
    </source>
</reference>
<dbReference type="EMBL" id="JAUCMV010000003">
    <property type="protein sequence ID" value="KAK0412927.1"/>
    <property type="molecule type" value="Genomic_DNA"/>
</dbReference>
<dbReference type="Proteomes" id="UP001175271">
    <property type="component" value="Unassembled WGS sequence"/>
</dbReference>
<proteinExistence type="predicted"/>
<feature type="region of interest" description="Disordered" evidence="1">
    <location>
        <begin position="246"/>
        <end position="274"/>
    </location>
</feature>
<accession>A0AA39HVR4</accession>
<evidence type="ECO:0000313" key="4">
    <source>
        <dbReference type="EMBL" id="KAK0412927.1"/>
    </source>
</evidence>
<dbReference type="AlphaFoldDB" id="A0AA39HVR4"/>
<protein>
    <submittedName>
        <fullName evidence="4">Uncharacterized protein</fullName>
    </submittedName>
</protein>
<evidence type="ECO:0000256" key="3">
    <source>
        <dbReference type="SAM" id="SignalP"/>
    </source>
</evidence>
<keyword evidence="2" id="KW-0812">Transmembrane</keyword>
<feature type="signal peptide" evidence="3">
    <location>
        <begin position="1"/>
        <end position="21"/>
    </location>
</feature>
<keyword evidence="5" id="KW-1185">Reference proteome</keyword>
<evidence type="ECO:0000256" key="2">
    <source>
        <dbReference type="SAM" id="Phobius"/>
    </source>
</evidence>
<keyword evidence="2" id="KW-1133">Transmembrane helix</keyword>
<organism evidence="4 5">
    <name type="scientific">Steinernema hermaphroditum</name>
    <dbReference type="NCBI Taxonomy" id="289476"/>
    <lineage>
        <taxon>Eukaryota</taxon>
        <taxon>Metazoa</taxon>
        <taxon>Ecdysozoa</taxon>
        <taxon>Nematoda</taxon>
        <taxon>Chromadorea</taxon>
        <taxon>Rhabditida</taxon>
        <taxon>Tylenchina</taxon>
        <taxon>Panagrolaimomorpha</taxon>
        <taxon>Strongyloidoidea</taxon>
        <taxon>Steinernematidae</taxon>
        <taxon>Steinernema</taxon>
    </lineage>
</organism>
<keyword evidence="3" id="KW-0732">Signal</keyword>
<feature type="transmembrane region" description="Helical" evidence="2">
    <location>
        <begin position="201"/>
        <end position="227"/>
    </location>
</feature>